<evidence type="ECO:0000256" key="1">
    <source>
        <dbReference type="SAM" id="Coils"/>
    </source>
</evidence>
<evidence type="ECO:0000313" key="3">
    <source>
        <dbReference type="EMBL" id="TPX71014.1"/>
    </source>
</evidence>
<keyword evidence="4" id="KW-1185">Reference proteome</keyword>
<organism evidence="3 4">
    <name type="scientific">Chytriomyces confervae</name>
    <dbReference type="NCBI Taxonomy" id="246404"/>
    <lineage>
        <taxon>Eukaryota</taxon>
        <taxon>Fungi</taxon>
        <taxon>Fungi incertae sedis</taxon>
        <taxon>Chytridiomycota</taxon>
        <taxon>Chytridiomycota incertae sedis</taxon>
        <taxon>Chytridiomycetes</taxon>
        <taxon>Chytridiales</taxon>
        <taxon>Chytriomycetaceae</taxon>
        <taxon>Chytriomyces</taxon>
    </lineage>
</organism>
<feature type="region of interest" description="Disordered" evidence="2">
    <location>
        <begin position="86"/>
        <end position="123"/>
    </location>
</feature>
<gene>
    <name evidence="3" type="ORF">CcCBS67573_g06325</name>
</gene>
<protein>
    <submittedName>
        <fullName evidence="3">Uncharacterized protein</fullName>
    </submittedName>
</protein>
<keyword evidence="1" id="KW-0175">Coiled coil</keyword>
<reference evidence="3 4" key="1">
    <citation type="journal article" date="2019" name="Sci. Rep.">
        <title>Comparative genomics of chytrid fungi reveal insights into the obligate biotrophic and pathogenic lifestyle of Synchytrium endobioticum.</title>
        <authorList>
            <person name="van de Vossenberg B.T.L.H."/>
            <person name="Warris S."/>
            <person name="Nguyen H.D.T."/>
            <person name="van Gent-Pelzer M.P.E."/>
            <person name="Joly D.L."/>
            <person name="van de Geest H.C."/>
            <person name="Bonants P.J.M."/>
            <person name="Smith D.S."/>
            <person name="Levesque C.A."/>
            <person name="van der Lee T.A.J."/>
        </authorList>
    </citation>
    <scope>NUCLEOTIDE SEQUENCE [LARGE SCALE GENOMIC DNA]</scope>
    <source>
        <strain evidence="3 4">CBS 675.73</strain>
    </source>
</reference>
<dbReference type="OrthoDB" id="2130396at2759"/>
<evidence type="ECO:0000313" key="4">
    <source>
        <dbReference type="Proteomes" id="UP000320333"/>
    </source>
</evidence>
<comment type="caution">
    <text evidence="3">The sequence shown here is derived from an EMBL/GenBank/DDBJ whole genome shotgun (WGS) entry which is preliminary data.</text>
</comment>
<dbReference type="STRING" id="246404.A0A507F4F6"/>
<name>A0A507F4F6_9FUNG</name>
<feature type="coiled-coil region" evidence="1">
    <location>
        <begin position="158"/>
        <end position="192"/>
    </location>
</feature>
<feature type="coiled-coil region" evidence="1">
    <location>
        <begin position="232"/>
        <end position="488"/>
    </location>
</feature>
<feature type="compositionally biased region" description="Polar residues" evidence="2">
    <location>
        <begin position="31"/>
        <end position="46"/>
    </location>
</feature>
<feature type="region of interest" description="Disordered" evidence="2">
    <location>
        <begin position="1"/>
        <end position="61"/>
    </location>
</feature>
<dbReference type="Proteomes" id="UP000320333">
    <property type="component" value="Unassembled WGS sequence"/>
</dbReference>
<accession>A0A507F4F6</accession>
<proteinExistence type="predicted"/>
<sequence>MSPSFPAHPGVGLHSPLGKGCPQHQFKAGSRPSSPQKPTTPRSTHGQKCIAAPSPANRSRVEDEYIRNLQQQVYLMELETRYLRTNRGDSGGVQGSGGNGSGAGQLHASGSDHQHHGSSAPLNDAIKGLKSKYVELQESHKRDLKKFEHEFERTKTNEQVLQLSLKAAQKESEELKEELKSIREHHTAEKDKLYGELLAHRKKSEIAISEHARLQKTHQRISMEKQQNASAMQHALEDAKKYRDQVEELLHINATLKVRVEELYKQNTVMQSRLDDHEANVLGEELTSEKNRCTDLKKENETLLIEREQAITRAKQEEHLKCRIAQDCEELVKGNVTLKNELEDMQRRLRREFESREQKIQKKHEHIRESEEIREEFSKLKDEYKMLKIAVDNKDRKNHELSAQINSMENALNTALETRNILEERCEELEQRSRTQESELIQMGQDKSLLIDDVAELRNTTEIKTSKLQNLIKENQDLKIAVEKFKRESYARQEFQHLVSEIETKGENYLHLMRNMKSYLHRPKLKQKDEVDDMSDHDE</sequence>
<dbReference type="EMBL" id="QEAP01000264">
    <property type="protein sequence ID" value="TPX71014.1"/>
    <property type="molecule type" value="Genomic_DNA"/>
</dbReference>
<feature type="compositionally biased region" description="Gly residues" evidence="2">
    <location>
        <begin position="89"/>
        <end position="103"/>
    </location>
</feature>
<dbReference type="AlphaFoldDB" id="A0A507F4F6"/>
<evidence type="ECO:0000256" key="2">
    <source>
        <dbReference type="SAM" id="MobiDB-lite"/>
    </source>
</evidence>